<evidence type="ECO:0000313" key="3">
    <source>
        <dbReference type="EMBL" id="QDV29062.1"/>
    </source>
</evidence>
<accession>A0A518GKB5</accession>
<dbReference type="AlphaFoldDB" id="A0A518GKB5"/>
<evidence type="ECO:0000256" key="1">
    <source>
        <dbReference type="SAM" id="MobiDB-lite"/>
    </source>
</evidence>
<proteinExistence type="predicted"/>
<keyword evidence="2" id="KW-1133">Transmembrane helix</keyword>
<dbReference type="EMBL" id="CP036299">
    <property type="protein sequence ID" value="QDV29062.1"/>
    <property type="molecule type" value="Genomic_DNA"/>
</dbReference>
<organism evidence="3 4">
    <name type="scientific">Planctopirus ephydatiae</name>
    <dbReference type="NCBI Taxonomy" id="2528019"/>
    <lineage>
        <taxon>Bacteria</taxon>
        <taxon>Pseudomonadati</taxon>
        <taxon>Planctomycetota</taxon>
        <taxon>Planctomycetia</taxon>
        <taxon>Planctomycetales</taxon>
        <taxon>Planctomycetaceae</taxon>
        <taxon>Planctopirus</taxon>
    </lineage>
</organism>
<dbReference type="InterPro" id="IPR032820">
    <property type="entry name" value="ATPase_put"/>
</dbReference>
<evidence type="ECO:0000256" key="2">
    <source>
        <dbReference type="SAM" id="Phobius"/>
    </source>
</evidence>
<sequence>MPKRALPNMPSQKGLSPLAAGYMWASKAGNLGLQMILPALLGFWADNHWGTRPLFTIIGALLGFGLFMIKLLALVQELSAPESRPGAENWGSAKSQTSKMTIPSTGTAKPVDLEPEEKTSISS</sequence>
<feature type="compositionally biased region" description="Polar residues" evidence="1">
    <location>
        <begin position="92"/>
        <end position="107"/>
    </location>
</feature>
<dbReference type="Proteomes" id="UP000315349">
    <property type="component" value="Chromosome"/>
</dbReference>
<reference evidence="3 4" key="1">
    <citation type="submission" date="2019-02" db="EMBL/GenBank/DDBJ databases">
        <title>Deep-cultivation of Planctomycetes and their phenomic and genomic characterization uncovers novel biology.</title>
        <authorList>
            <person name="Wiegand S."/>
            <person name="Jogler M."/>
            <person name="Boedeker C."/>
            <person name="Pinto D."/>
            <person name="Vollmers J."/>
            <person name="Rivas-Marin E."/>
            <person name="Kohn T."/>
            <person name="Peeters S.H."/>
            <person name="Heuer A."/>
            <person name="Rast P."/>
            <person name="Oberbeckmann S."/>
            <person name="Bunk B."/>
            <person name="Jeske O."/>
            <person name="Meyerdierks A."/>
            <person name="Storesund J.E."/>
            <person name="Kallscheuer N."/>
            <person name="Luecker S."/>
            <person name="Lage O.M."/>
            <person name="Pohl T."/>
            <person name="Merkel B.J."/>
            <person name="Hornburger P."/>
            <person name="Mueller R.-W."/>
            <person name="Bruemmer F."/>
            <person name="Labrenz M."/>
            <person name="Spormann A.M."/>
            <person name="Op den Camp H."/>
            <person name="Overmann J."/>
            <person name="Amann R."/>
            <person name="Jetten M.S.M."/>
            <person name="Mascher T."/>
            <person name="Medema M.H."/>
            <person name="Devos D.P."/>
            <person name="Kaster A.-K."/>
            <person name="Ovreas L."/>
            <person name="Rohde M."/>
            <person name="Galperin M.Y."/>
            <person name="Jogler C."/>
        </authorList>
    </citation>
    <scope>NUCLEOTIDE SEQUENCE [LARGE SCALE GENOMIC DNA]</scope>
    <source>
        <strain evidence="3 4">Spb1</strain>
    </source>
</reference>
<protein>
    <submittedName>
        <fullName evidence="3">F0F1-ATPase subunit (ATPase_gene1)</fullName>
    </submittedName>
</protein>
<gene>
    <name evidence="3" type="ORF">Spb1_09300</name>
</gene>
<dbReference type="KEGG" id="peh:Spb1_09300"/>
<feature type="region of interest" description="Disordered" evidence="1">
    <location>
        <begin position="82"/>
        <end position="123"/>
    </location>
</feature>
<keyword evidence="2" id="KW-0812">Transmembrane</keyword>
<keyword evidence="4" id="KW-1185">Reference proteome</keyword>
<feature type="transmembrane region" description="Helical" evidence="2">
    <location>
        <begin position="53"/>
        <end position="75"/>
    </location>
</feature>
<name>A0A518GKB5_9PLAN</name>
<dbReference type="Pfam" id="PF09527">
    <property type="entry name" value="ATPase_gene1"/>
    <property type="match status" value="1"/>
</dbReference>
<keyword evidence="2" id="KW-0472">Membrane</keyword>
<feature type="transmembrane region" description="Helical" evidence="2">
    <location>
        <begin position="21"/>
        <end position="41"/>
    </location>
</feature>
<evidence type="ECO:0000313" key="4">
    <source>
        <dbReference type="Proteomes" id="UP000315349"/>
    </source>
</evidence>